<gene>
    <name evidence="3" type="ORF">P0Y53_20520</name>
</gene>
<dbReference type="InterPro" id="IPR024535">
    <property type="entry name" value="RHGA/B-epi-like_pectate_lyase"/>
</dbReference>
<dbReference type="Gene3D" id="3.40.50.1110">
    <property type="entry name" value="SGNH hydrolase"/>
    <property type="match status" value="1"/>
</dbReference>
<dbReference type="Gene3D" id="2.160.20.10">
    <property type="entry name" value="Single-stranded right-handed beta-helix, Pectin lyase-like"/>
    <property type="match status" value="1"/>
</dbReference>
<feature type="signal peptide" evidence="1">
    <location>
        <begin position="1"/>
        <end position="20"/>
    </location>
</feature>
<dbReference type="InterPro" id="IPR036514">
    <property type="entry name" value="SGNH_hydro_sf"/>
</dbReference>
<dbReference type="SMART" id="SM00710">
    <property type="entry name" value="PbH1"/>
    <property type="match status" value="7"/>
</dbReference>
<organism evidence="3 4">
    <name type="scientific">Candidatus Pseudobacter hemicellulosilyticus</name>
    <dbReference type="NCBI Taxonomy" id="3121375"/>
    <lineage>
        <taxon>Bacteria</taxon>
        <taxon>Pseudomonadati</taxon>
        <taxon>Bacteroidota</taxon>
        <taxon>Chitinophagia</taxon>
        <taxon>Chitinophagales</taxon>
        <taxon>Chitinophagaceae</taxon>
        <taxon>Pseudobacter</taxon>
    </lineage>
</organism>
<dbReference type="InterPro" id="IPR011050">
    <property type="entry name" value="Pectin_lyase_fold/virulence"/>
</dbReference>
<name>A0AAJ6BGL8_9BACT</name>
<evidence type="ECO:0000259" key="2">
    <source>
        <dbReference type="Pfam" id="PF12708"/>
    </source>
</evidence>
<reference evidence="3" key="1">
    <citation type="submission" date="2023-03" db="EMBL/GenBank/DDBJ databases">
        <title>Andean soil-derived lignocellulolytic bacterial consortium as a source of novel taxa and putative plastic-active enzymes.</title>
        <authorList>
            <person name="Diaz-Garcia L."/>
            <person name="Chuvochina M."/>
            <person name="Feuerriegel G."/>
            <person name="Bunk B."/>
            <person name="Sproer C."/>
            <person name="Streit W.R."/>
            <person name="Rodriguez L.M."/>
            <person name="Overmann J."/>
            <person name="Jimenez D.J."/>
        </authorList>
    </citation>
    <scope>NUCLEOTIDE SEQUENCE</scope>
    <source>
        <strain evidence="3">MAG 7</strain>
    </source>
</reference>
<dbReference type="Proteomes" id="UP001220610">
    <property type="component" value="Chromosome"/>
</dbReference>
<dbReference type="Pfam" id="PF12708">
    <property type="entry name" value="Pect-lyase_RHGA_epim"/>
    <property type="match status" value="1"/>
</dbReference>
<evidence type="ECO:0000313" key="3">
    <source>
        <dbReference type="EMBL" id="WEK34879.1"/>
    </source>
</evidence>
<dbReference type="GO" id="GO:0016788">
    <property type="term" value="F:hydrolase activity, acting on ester bonds"/>
    <property type="evidence" value="ECO:0007669"/>
    <property type="project" value="UniProtKB-ARBA"/>
</dbReference>
<dbReference type="EMBL" id="CP119311">
    <property type="protein sequence ID" value="WEK34879.1"/>
    <property type="molecule type" value="Genomic_DNA"/>
</dbReference>
<sequence length="1229" mass="135042">MRRPILAIVLLLSCFVPGLAQEQPVILNCTESIRPGETIAIQGANFGRQPEVWLTIRPLIHTRPPIIRLRLVQQSENFLAAVLPKDLLMGIYEVWVKNGTVKSASVFINRPRIWFPEFNEGMPGGRFRIFGRNLCLEGANPRVYLRGAGQSGIQEAAVIKASPYELQLQLPDALAPGKYRVTVGNGAGAQEEAATTPDSLLIVPKEPIPFNSQVPWVAAFRFAQNIYDVKKDPRLAQHAAGDGIKNDRAAIQAAIDRAHADGGGIVQLPAGTYRIEYSSGCGLKMLSRVVLQGAGQGKTILCYGYGQPFSTERVKASYGWTLGWPDSREEGMGLVFPGAIQLSGLVGLSLQNVNESGNFMTTVKNMPEGGSSIILQDCHFDNGTGWGLAMVNIHQLLIENCRFSNTAIQVRGINGPTRTWPWDLKNSSQVSFRNNRHDYYAGRFGANGCQRAVFENNFFVRNGDHQSKHETGGLSLDYVKDIVVQGNSFDVTGAPIAVRNQGETILSQAGMAHQNTVGKVSAATANSITDNKNEYQDFTDRVSTDWQYVVHPTNYSIAIVNGKGAGQWRLITGNTDTSLTVDRPWDIIPEAGSQYIITQWSAWQMLIRNNILKGNNRGIWLYCGGNDIVVSGNQLINSEGIYIRADQRLFNNRYNIGWKLLVENNLVQNTNGIRPAYIAAYLAQVRSAKLWGTGILGLEVRRNTIEAFSPNVKTGWVKGEGYYNYVVDEEAKGPSRDKETPGILGTIFESNKAISAEKAYTYAAGAAFTVIADTLPDYSQEKAEMDALQKYETINHPRQYMPAPAPAANPDSLGARIARAASLLGGSTPKRRIPVKVLIYGQSITGSKLFTDYMREYLELQFPHAIVDLENRSIGGFGASQLIRVAPHDIYNTCADLVIFHVYGGEKPGAELDQLFSAIRKTSNADIILMGHHTNGNQQKPSSTTAEALRGVANRHQLEYVDISSEWPQYLTANQLQPKDLLRDNVHPNRDGNWLLVQLVGRHIRYDPAFTPNSGTVKQLPLGKSERQLIRFTGTRLDAVAHTATLQKAAGGKATLLLDGQPLSAYAGRYMITRPSAGPGTWWPAIRQVHHNSPLTPEEWTLEVTGINADSSVYMYTVVGSVTGPDGNGRSDSLFISRSGRVVIEPADIIFSNIKKTFRSVTRVGFQVKWAVAPAYPAAYEPPAIIHSRALYRTTLVSGLPNGPHTLELIPQDKGPLGIDYFEAYQPAN</sequence>
<proteinExistence type="predicted"/>
<keyword evidence="1" id="KW-0732">Signal</keyword>
<dbReference type="AlphaFoldDB" id="A0AAJ6BGL8"/>
<protein>
    <submittedName>
        <fullName evidence="3">Glycosyl hydrolase family 28-related protein</fullName>
    </submittedName>
</protein>
<dbReference type="InterPro" id="IPR012334">
    <property type="entry name" value="Pectin_lyas_fold"/>
</dbReference>
<keyword evidence="3" id="KW-0378">Hydrolase</keyword>
<accession>A0AAJ6BGL8</accession>
<feature type="domain" description="Rhamnogalacturonase A/B/Epimerase-like pectate lyase" evidence="2">
    <location>
        <begin position="239"/>
        <end position="301"/>
    </location>
</feature>
<dbReference type="SUPFAM" id="SSF52266">
    <property type="entry name" value="SGNH hydrolase"/>
    <property type="match status" value="1"/>
</dbReference>
<evidence type="ECO:0000256" key="1">
    <source>
        <dbReference type="SAM" id="SignalP"/>
    </source>
</evidence>
<dbReference type="SUPFAM" id="SSF51126">
    <property type="entry name" value="Pectin lyase-like"/>
    <property type="match status" value="1"/>
</dbReference>
<dbReference type="InterPro" id="IPR006626">
    <property type="entry name" value="PbH1"/>
</dbReference>
<feature type="chain" id="PRO_5042477230" evidence="1">
    <location>
        <begin position="21"/>
        <end position="1229"/>
    </location>
</feature>
<evidence type="ECO:0000313" key="4">
    <source>
        <dbReference type="Proteomes" id="UP001220610"/>
    </source>
</evidence>